<proteinExistence type="inferred from homology"/>
<dbReference type="RefSeq" id="WP_344782748.1">
    <property type="nucleotide sequence ID" value="NZ_BAAAZW010000004.1"/>
</dbReference>
<evidence type="ECO:0000256" key="4">
    <source>
        <dbReference type="ARBA" id="ARBA00022729"/>
    </source>
</evidence>
<reference evidence="7" key="1">
    <citation type="journal article" date="2019" name="Int. J. Syst. Evol. Microbiol.">
        <title>The Global Catalogue of Microorganisms (GCM) 10K type strain sequencing project: providing services to taxonomists for standard genome sequencing and annotation.</title>
        <authorList>
            <consortium name="The Broad Institute Genomics Platform"/>
            <consortium name="The Broad Institute Genome Sequencing Center for Infectious Disease"/>
            <person name="Wu L."/>
            <person name="Ma J."/>
        </authorList>
    </citation>
    <scope>NUCLEOTIDE SEQUENCE [LARGE SCALE GENOMIC DNA]</scope>
    <source>
        <strain evidence="7">JCM 16923</strain>
    </source>
</reference>
<evidence type="ECO:0000256" key="1">
    <source>
        <dbReference type="ARBA" id="ARBA00004196"/>
    </source>
</evidence>
<dbReference type="InterPro" id="IPR002491">
    <property type="entry name" value="ABC_transptr_periplasmic_BD"/>
</dbReference>
<organism evidence="6 7">
    <name type="scientific">Gordonia caeni</name>
    <dbReference type="NCBI Taxonomy" id="1007097"/>
    <lineage>
        <taxon>Bacteria</taxon>
        <taxon>Bacillati</taxon>
        <taxon>Actinomycetota</taxon>
        <taxon>Actinomycetes</taxon>
        <taxon>Mycobacteriales</taxon>
        <taxon>Gordoniaceae</taxon>
        <taxon>Gordonia</taxon>
    </lineage>
</organism>
<keyword evidence="7" id="KW-1185">Reference proteome</keyword>
<protein>
    <recommendedName>
        <fullName evidence="5">Fe/B12 periplasmic-binding domain-containing protein</fullName>
    </recommendedName>
</protein>
<dbReference type="SUPFAM" id="SSF53807">
    <property type="entry name" value="Helical backbone' metal receptor"/>
    <property type="match status" value="1"/>
</dbReference>
<dbReference type="PROSITE" id="PS50983">
    <property type="entry name" value="FE_B12_PBP"/>
    <property type="match status" value="1"/>
</dbReference>
<comment type="similarity">
    <text evidence="2">Belongs to the bacterial solute-binding protein 8 family.</text>
</comment>
<evidence type="ECO:0000313" key="6">
    <source>
        <dbReference type="EMBL" id="GAA3958609.1"/>
    </source>
</evidence>
<dbReference type="Gene3D" id="3.40.50.1980">
    <property type="entry name" value="Nitrogenase molybdenum iron protein domain"/>
    <property type="match status" value="2"/>
</dbReference>
<evidence type="ECO:0000256" key="3">
    <source>
        <dbReference type="ARBA" id="ARBA00022448"/>
    </source>
</evidence>
<comment type="subcellular location">
    <subcellularLocation>
        <location evidence="1">Cell envelope</location>
    </subcellularLocation>
</comment>
<keyword evidence="3" id="KW-0813">Transport</keyword>
<dbReference type="EMBL" id="BAAAZW010000004">
    <property type="protein sequence ID" value="GAA3958609.1"/>
    <property type="molecule type" value="Genomic_DNA"/>
</dbReference>
<comment type="caution">
    <text evidence="6">The sequence shown here is derived from an EMBL/GenBank/DDBJ whole genome shotgun (WGS) entry which is preliminary data.</text>
</comment>
<keyword evidence="4" id="KW-0732">Signal</keyword>
<name>A0ABP7P2Q3_9ACTN</name>
<dbReference type="InterPro" id="IPR051313">
    <property type="entry name" value="Bact_iron-sidero_bind"/>
</dbReference>
<dbReference type="PROSITE" id="PS51257">
    <property type="entry name" value="PROKAR_LIPOPROTEIN"/>
    <property type="match status" value="1"/>
</dbReference>
<dbReference type="PANTHER" id="PTHR30532">
    <property type="entry name" value="IRON III DICITRATE-BINDING PERIPLASMIC PROTEIN"/>
    <property type="match status" value="1"/>
</dbReference>
<gene>
    <name evidence="6" type="ORF">GCM10022231_17720</name>
</gene>
<dbReference type="Pfam" id="PF01497">
    <property type="entry name" value="Peripla_BP_2"/>
    <property type="match status" value="1"/>
</dbReference>
<sequence>MNDRNGRLSRWAAVAAAGVLAVGLVGCSSGTDSADGERTVDLQGVETTIPDHADRIISIHNASTQPLIEAGGADRIIAALEMPAAMVPPANRAAFEAIPDKIELNTPAESLAAMSPDLIVTFDSNEPGNNEEMTKIAPVAVMQISGPGRADWQGRSQAAGEILGSTDKVDDLRSALTERQETIKKTYADVLAANTVTVLDSYETGNLYASGTKSMVGDLFGQAGVRFAPSVSGDGTRPESNPGEFEASTERLGDYLDADIIFVGSNYDGQYNQLQKDLLANPLLAARSASVQPLGLLTISSYAQANYMLDQLEKALKAARDEK</sequence>
<evidence type="ECO:0000313" key="7">
    <source>
        <dbReference type="Proteomes" id="UP001418444"/>
    </source>
</evidence>
<accession>A0ABP7P2Q3</accession>
<evidence type="ECO:0000256" key="2">
    <source>
        <dbReference type="ARBA" id="ARBA00008814"/>
    </source>
</evidence>
<dbReference type="PANTHER" id="PTHR30532:SF1">
    <property type="entry name" value="IRON(3+)-HYDROXAMATE-BINDING PROTEIN FHUD"/>
    <property type="match status" value="1"/>
</dbReference>
<evidence type="ECO:0000259" key="5">
    <source>
        <dbReference type="PROSITE" id="PS50983"/>
    </source>
</evidence>
<dbReference type="Proteomes" id="UP001418444">
    <property type="component" value="Unassembled WGS sequence"/>
</dbReference>
<feature type="domain" description="Fe/B12 periplasmic-binding" evidence="5">
    <location>
        <begin position="55"/>
        <end position="323"/>
    </location>
</feature>